<dbReference type="Proteomes" id="UP000320042">
    <property type="component" value="Unassembled WGS sequence"/>
</dbReference>
<evidence type="ECO:0000313" key="1">
    <source>
        <dbReference type="EMBL" id="TWR30463.1"/>
    </source>
</evidence>
<dbReference type="AlphaFoldDB" id="A0A563UGP3"/>
<sequence>MEKILDLNKLVSPPDTDAIFGRYNGNDYAEKFHLLEELKQNNSFIIKIDSTRVKSINDSFIKGMFSDIFKIYKKKDIIQNRFAIDAPEPFKNLFYKNWGILEAIYNINL</sequence>
<reference evidence="1 2" key="1">
    <citation type="submission" date="2019-07" db="EMBL/GenBank/DDBJ databases">
        <authorList>
            <person name="Kim J."/>
        </authorList>
    </citation>
    <scope>NUCLEOTIDE SEQUENCE [LARGE SCALE GENOMIC DNA]</scope>
    <source>
        <strain evidence="2">dk17</strain>
    </source>
</reference>
<keyword evidence="2" id="KW-1185">Reference proteome</keyword>
<dbReference type="RefSeq" id="WP_146380921.1">
    <property type="nucleotide sequence ID" value="NZ_VOEJ01000002.1"/>
</dbReference>
<evidence type="ECO:0000313" key="2">
    <source>
        <dbReference type="Proteomes" id="UP000320042"/>
    </source>
</evidence>
<evidence type="ECO:0008006" key="3">
    <source>
        <dbReference type="Google" id="ProtNLM"/>
    </source>
</evidence>
<protein>
    <recommendedName>
        <fullName evidence="3">DUF4325 domain-containing protein</fullName>
    </recommendedName>
</protein>
<gene>
    <name evidence="1" type="ORF">FPZ43_05850</name>
</gene>
<comment type="caution">
    <text evidence="1">The sequence shown here is derived from an EMBL/GenBank/DDBJ whole genome shotgun (WGS) entry which is preliminary data.</text>
</comment>
<proteinExistence type="predicted"/>
<organism evidence="1 2">
    <name type="scientific">Mucilaginibacter pallidiroseus</name>
    <dbReference type="NCBI Taxonomy" id="2599295"/>
    <lineage>
        <taxon>Bacteria</taxon>
        <taxon>Pseudomonadati</taxon>
        <taxon>Bacteroidota</taxon>
        <taxon>Sphingobacteriia</taxon>
        <taxon>Sphingobacteriales</taxon>
        <taxon>Sphingobacteriaceae</taxon>
        <taxon>Mucilaginibacter</taxon>
    </lineage>
</organism>
<name>A0A563UGP3_9SPHI</name>
<accession>A0A563UGP3</accession>
<dbReference type="EMBL" id="VOEJ01000002">
    <property type="protein sequence ID" value="TWR30463.1"/>
    <property type="molecule type" value="Genomic_DNA"/>
</dbReference>